<dbReference type="InterPro" id="IPR022373">
    <property type="entry name" value="KaiC_containing"/>
</dbReference>
<organism evidence="2 3">
    <name type="scientific">Desulfurobacterium pacificum</name>
    <dbReference type="NCBI Taxonomy" id="240166"/>
    <lineage>
        <taxon>Bacteria</taxon>
        <taxon>Pseudomonadati</taxon>
        <taxon>Aquificota</taxon>
        <taxon>Aquificia</taxon>
        <taxon>Desulfurobacteriales</taxon>
        <taxon>Desulfurobacteriaceae</taxon>
        <taxon>Desulfurobacterium</taxon>
    </lineage>
</organism>
<dbReference type="PANTHER" id="PTHR42926:SF1">
    <property type="entry name" value="CIRCADIAN CLOCK OSCILLATOR PROTEIN KAIC 1"/>
    <property type="match status" value="1"/>
</dbReference>
<dbReference type="SUPFAM" id="SSF52540">
    <property type="entry name" value="P-loop containing nucleoside triphosphate hydrolases"/>
    <property type="match status" value="1"/>
</dbReference>
<dbReference type="PANTHER" id="PTHR42926">
    <property type="match status" value="1"/>
</dbReference>
<dbReference type="Gene3D" id="3.40.50.300">
    <property type="entry name" value="P-loop containing nucleotide triphosphate hydrolases"/>
    <property type="match status" value="1"/>
</dbReference>
<name>A0ABY1NCZ0_9BACT</name>
<reference evidence="2 3" key="1">
    <citation type="submission" date="2017-05" db="EMBL/GenBank/DDBJ databases">
        <authorList>
            <person name="Varghese N."/>
            <person name="Submissions S."/>
        </authorList>
    </citation>
    <scope>NUCLEOTIDE SEQUENCE [LARGE SCALE GENOMIC DNA]</scope>
    <source>
        <strain evidence="2 3">DSM 15522</strain>
    </source>
</reference>
<dbReference type="PROSITE" id="PS51146">
    <property type="entry name" value="KAIC"/>
    <property type="match status" value="1"/>
</dbReference>
<dbReference type="InterPro" id="IPR027417">
    <property type="entry name" value="P-loop_NTPase"/>
</dbReference>
<proteinExistence type="predicted"/>
<dbReference type="InterPro" id="IPR014774">
    <property type="entry name" value="KaiC-like_dom"/>
</dbReference>
<accession>A0ABY1NCZ0</accession>
<comment type="caution">
    <text evidence="2">The sequence shown here is derived from an EMBL/GenBank/DDBJ whole genome shotgun (WGS) entry which is preliminary data.</text>
</comment>
<feature type="domain" description="KaiC" evidence="1">
    <location>
        <begin position="32"/>
        <end position="297"/>
    </location>
</feature>
<dbReference type="CDD" id="cd01124">
    <property type="entry name" value="KaiC-like"/>
    <property type="match status" value="1"/>
</dbReference>
<dbReference type="NCBIfam" id="TIGR03878">
    <property type="entry name" value="thermo_KaiC_2"/>
    <property type="match status" value="1"/>
</dbReference>
<dbReference type="InterPro" id="IPR051347">
    <property type="entry name" value="Circadian_clock_KaiC-rel"/>
</dbReference>
<evidence type="ECO:0000313" key="3">
    <source>
        <dbReference type="Proteomes" id="UP001157911"/>
    </source>
</evidence>
<keyword evidence="3" id="KW-1185">Reference proteome</keyword>
<dbReference type="Pfam" id="PF06745">
    <property type="entry name" value="ATPase"/>
    <property type="match status" value="1"/>
</dbReference>
<gene>
    <name evidence="2" type="ORF">SAMN06265339_0381</name>
</gene>
<evidence type="ECO:0000313" key="2">
    <source>
        <dbReference type="EMBL" id="SMP06492.1"/>
    </source>
</evidence>
<dbReference type="InterPro" id="IPR010624">
    <property type="entry name" value="KaiC_dom"/>
</dbReference>
<dbReference type="RefSeq" id="WP_283399887.1">
    <property type="nucleotide sequence ID" value="NZ_FXUB01000001.1"/>
</dbReference>
<dbReference type="Proteomes" id="UP001157911">
    <property type="component" value="Unassembled WGS sequence"/>
</dbReference>
<protein>
    <submittedName>
        <fullName evidence="2">KaiC domain protein, AF_0795 family</fullName>
    </submittedName>
</protein>
<dbReference type="EMBL" id="FXUB01000001">
    <property type="protein sequence ID" value="SMP06492.1"/>
    <property type="molecule type" value="Genomic_DNA"/>
</dbReference>
<sequence length="297" mass="33185">MADYQFSDRQPQVMKDYVYVLGEAVKKAPELRGVPTGVKGLDDLFFKVEWEDGKPVRKSLGGIPEYAVVNLTGMPDTGKSLIAEQFTIKQASLGQKVCFVTVESPASFVAAGLRERATAMGVNFEEIENNIILIDAASNARLRDDVPTMLDTLAYVYRTYRCHRTVIDSITGLYEAKEMLARSIVRAFFNFMKKWYQTAIFVSQKRSGHDELSAEAAGGYAVGHIVDCTMVLSKEILLSPSRAKAFKKELGDILRLFRIDGCRLCGHDTKIHLMEITELGLVEIKEPLVDYLRGKAK</sequence>
<evidence type="ECO:0000259" key="1">
    <source>
        <dbReference type="PROSITE" id="PS51146"/>
    </source>
</evidence>